<comment type="similarity">
    <text evidence="3">In the N-terminal section; belongs to the NADH:flavin oxidoreductase/NADH oxidase family.</text>
</comment>
<reference evidence="12" key="2">
    <citation type="journal article" date="2021" name="PeerJ">
        <title>Extensive microbial diversity within the chicken gut microbiome revealed by metagenomics and culture.</title>
        <authorList>
            <person name="Gilroy R."/>
            <person name="Ravi A."/>
            <person name="Getino M."/>
            <person name="Pursley I."/>
            <person name="Horton D.L."/>
            <person name="Alikhan N.F."/>
            <person name="Baker D."/>
            <person name="Gharbi K."/>
            <person name="Hall N."/>
            <person name="Watson M."/>
            <person name="Adriaenssens E.M."/>
            <person name="Foster-Nyarko E."/>
            <person name="Jarju S."/>
            <person name="Secka A."/>
            <person name="Antonio M."/>
            <person name="Oren A."/>
            <person name="Chaudhuri R.R."/>
            <person name="La Ragione R."/>
            <person name="Hildebrand F."/>
            <person name="Pallen M.J."/>
        </authorList>
    </citation>
    <scope>NUCLEOTIDE SEQUENCE</scope>
    <source>
        <strain evidence="12">1063</strain>
    </source>
</reference>
<evidence type="ECO:0000256" key="7">
    <source>
        <dbReference type="ARBA" id="ARBA00023002"/>
    </source>
</evidence>
<dbReference type="InterPro" id="IPR023753">
    <property type="entry name" value="FAD/NAD-binding_dom"/>
</dbReference>
<evidence type="ECO:0000259" key="11">
    <source>
        <dbReference type="Pfam" id="PF07992"/>
    </source>
</evidence>
<dbReference type="GO" id="GO:0046872">
    <property type="term" value="F:metal ion binding"/>
    <property type="evidence" value="ECO:0007669"/>
    <property type="project" value="UniProtKB-KW"/>
</dbReference>
<dbReference type="Gene3D" id="3.20.20.70">
    <property type="entry name" value="Aldolase class I"/>
    <property type="match status" value="1"/>
</dbReference>
<accession>A0A9D1HTP9</accession>
<comment type="cofactor">
    <cofactor evidence="1">
        <name>FMN</name>
        <dbReference type="ChEBI" id="CHEBI:58210"/>
    </cofactor>
</comment>
<keyword evidence="9" id="KW-0411">Iron-sulfur</keyword>
<feature type="domain" description="NADH:flavin oxidoreductase/NADH oxidase N-terminal" evidence="10">
    <location>
        <begin position="7"/>
        <end position="382"/>
    </location>
</feature>
<comment type="caution">
    <text evidence="12">The sequence shown here is derived from an EMBL/GenBank/DDBJ whole genome shotgun (WGS) entry which is preliminary data.</text>
</comment>
<dbReference type="EMBL" id="DVMN01000048">
    <property type="protein sequence ID" value="HIU21135.1"/>
    <property type="molecule type" value="Genomic_DNA"/>
</dbReference>
<comment type="cofactor">
    <cofactor evidence="2">
        <name>[4Fe-4S] cluster</name>
        <dbReference type="ChEBI" id="CHEBI:49883"/>
    </cofactor>
</comment>
<dbReference type="GO" id="GO:0051536">
    <property type="term" value="F:iron-sulfur cluster binding"/>
    <property type="evidence" value="ECO:0007669"/>
    <property type="project" value="UniProtKB-KW"/>
</dbReference>
<evidence type="ECO:0000313" key="12">
    <source>
        <dbReference type="EMBL" id="HIU21135.1"/>
    </source>
</evidence>
<name>A0A9D1HTP9_9FIRM</name>
<keyword evidence="6" id="KW-0479">Metal-binding</keyword>
<dbReference type="Proteomes" id="UP000824088">
    <property type="component" value="Unassembled WGS sequence"/>
</dbReference>
<dbReference type="Pfam" id="PF00724">
    <property type="entry name" value="Oxidored_FMN"/>
    <property type="match status" value="1"/>
</dbReference>
<gene>
    <name evidence="12" type="ORF">IAD51_02695</name>
</gene>
<evidence type="ECO:0000313" key="13">
    <source>
        <dbReference type="Proteomes" id="UP000824088"/>
    </source>
</evidence>
<dbReference type="PRINTS" id="PR00368">
    <property type="entry name" value="FADPNR"/>
</dbReference>
<keyword evidence="5" id="KW-0288">FMN</keyword>
<evidence type="ECO:0000256" key="2">
    <source>
        <dbReference type="ARBA" id="ARBA00001966"/>
    </source>
</evidence>
<dbReference type="InterPro" id="IPR013785">
    <property type="entry name" value="Aldolase_TIM"/>
</dbReference>
<dbReference type="SUPFAM" id="SSF51395">
    <property type="entry name" value="FMN-linked oxidoreductases"/>
    <property type="match status" value="1"/>
</dbReference>
<keyword evidence="4" id="KW-0285">Flavoprotein</keyword>
<sequence length="696" mass="75764">MMEYKMLFSPMKIGSCEIKNRIVMPPMMMGFGEPSGKPTEMLMDYYEERAKGGTGLIITEITRVNDDHGAAAFNQLAMSHDYHIEPMREFADRIHRHGAKLFVQLHHPGRQNIGIMIHMVPLTNMCSKVCKSFPKLVYKIAPGIGRKMVDKGLVFASPGPSKCEPSKVAGGHVRAFSHREIKKLIRQFVDAAVRCKAAGVDGVELHAAHGYLLQQFLSPNTNTRMDEYGGSFENRMRFIKEIIEGIREKCGKDYPVVIRLTVDECYAEIGKPGKGYDLATGVKYAKAFEDMGVDAIDVSSAAYDTYNYWLEPTSFDCGWRAYMAEAVKKEVKTIPVLAANVIRSPEQAEEQLERGIQDFVSLGRPHIADPHWAEKAQSGRANEIKRCINCLYCIESMMEHAYVGEHGCCSVNPTLGEEKRFANLPKDGGGRTVAIIGAGVAGLTAAEILGRRGFKPVVFEKENECGGQINLADKGPKKEKIGWCSQDLETNARLYGADIRLGTEATVGNVTALNPCAVIVATGAVAVRPKSIKGADGANVFTTTQILDGSVKLEGKKVALIGTGMTGLETGELLAEGGNKLTFVEMADTVAPGTWFQHLDDAMPKLEKAGAKFLLSTKLVAIDEKGALVENVKTKAQSRVDADAVVLSLGARPVNKLAKELEGKVKNLFVVGDAEKVGRIANATAAAYDVAMNKIK</sequence>
<evidence type="ECO:0000259" key="10">
    <source>
        <dbReference type="Pfam" id="PF00724"/>
    </source>
</evidence>
<evidence type="ECO:0000256" key="3">
    <source>
        <dbReference type="ARBA" id="ARBA00011048"/>
    </source>
</evidence>
<dbReference type="AlphaFoldDB" id="A0A9D1HTP9"/>
<dbReference type="PRINTS" id="PR00469">
    <property type="entry name" value="PNDRDTASEII"/>
</dbReference>
<dbReference type="InterPro" id="IPR001155">
    <property type="entry name" value="OxRdtase_FMN_N"/>
</dbReference>
<evidence type="ECO:0000256" key="6">
    <source>
        <dbReference type="ARBA" id="ARBA00022723"/>
    </source>
</evidence>
<dbReference type="Gene3D" id="3.50.50.60">
    <property type="entry name" value="FAD/NAD(P)-binding domain"/>
    <property type="match status" value="1"/>
</dbReference>
<evidence type="ECO:0000256" key="8">
    <source>
        <dbReference type="ARBA" id="ARBA00023004"/>
    </source>
</evidence>
<evidence type="ECO:0000256" key="4">
    <source>
        <dbReference type="ARBA" id="ARBA00022630"/>
    </source>
</evidence>
<organism evidence="12 13">
    <name type="scientific">Candidatus Limadaptatus stercorigallinarum</name>
    <dbReference type="NCBI Taxonomy" id="2840845"/>
    <lineage>
        <taxon>Bacteria</taxon>
        <taxon>Bacillati</taxon>
        <taxon>Bacillota</taxon>
        <taxon>Clostridia</taxon>
        <taxon>Eubacteriales</taxon>
        <taxon>Candidatus Limadaptatus</taxon>
    </lineage>
</organism>
<evidence type="ECO:0000256" key="9">
    <source>
        <dbReference type="ARBA" id="ARBA00023014"/>
    </source>
</evidence>
<dbReference type="GO" id="GO:0016491">
    <property type="term" value="F:oxidoreductase activity"/>
    <property type="evidence" value="ECO:0007669"/>
    <property type="project" value="UniProtKB-KW"/>
</dbReference>
<keyword evidence="7" id="KW-0560">Oxidoreductase</keyword>
<evidence type="ECO:0000256" key="5">
    <source>
        <dbReference type="ARBA" id="ARBA00022643"/>
    </source>
</evidence>
<dbReference type="PANTHER" id="PTHR42917">
    <property type="entry name" value="2,4-DIENOYL-COA REDUCTASE"/>
    <property type="match status" value="1"/>
</dbReference>
<dbReference type="Pfam" id="PF07992">
    <property type="entry name" value="Pyr_redox_2"/>
    <property type="match status" value="1"/>
</dbReference>
<evidence type="ECO:0000256" key="1">
    <source>
        <dbReference type="ARBA" id="ARBA00001917"/>
    </source>
</evidence>
<dbReference type="GO" id="GO:0010181">
    <property type="term" value="F:FMN binding"/>
    <property type="evidence" value="ECO:0007669"/>
    <property type="project" value="InterPro"/>
</dbReference>
<dbReference type="InterPro" id="IPR051793">
    <property type="entry name" value="NADH:flavin_oxidoreductase"/>
</dbReference>
<reference evidence="12" key="1">
    <citation type="submission" date="2020-10" db="EMBL/GenBank/DDBJ databases">
        <authorList>
            <person name="Gilroy R."/>
        </authorList>
    </citation>
    <scope>NUCLEOTIDE SEQUENCE</scope>
    <source>
        <strain evidence="12">1063</strain>
    </source>
</reference>
<dbReference type="SUPFAM" id="SSF51905">
    <property type="entry name" value="FAD/NAD(P)-binding domain"/>
    <property type="match status" value="1"/>
</dbReference>
<keyword evidence="8" id="KW-0408">Iron</keyword>
<dbReference type="PANTHER" id="PTHR42917:SF2">
    <property type="entry name" value="2,4-DIENOYL-COA REDUCTASE [(2E)-ENOYL-COA-PRODUCING]"/>
    <property type="match status" value="1"/>
</dbReference>
<protein>
    <submittedName>
        <fullName evidence="12">FAD-dependent oxidoreductase</fullName>
    </submittedName>
</protein>
<dbReference type="InterPro" id="IPR036188">
    <property type="entry name" value="FAD/NAD-bd_sf"/>
</dbReference>
<dbReference type="Gene3D" id="3.40.50.720">
    <property type="entry name" value="NAD(P)-binding Rossmann-like Domain"/>
    <property type="match status" value="1"/>
</dbReference>
<dbReference type="CDD" id="cd02803">
    <property type="entry name" value="OYE_like_FMN_family"/>
    <property type="match status" value="1"/>
</dbReference>
<feature type="domain" description="FAD/NAD(P)-binding" evidence="11">
    <location>
        <begin position="432"/>
        <end position="665"/>
    </location>
</feature>
<proteinExistence type="inferred from homology"/>